<feature type="transmembrane region" description="Helical" evidence="7">
    <location>
        <begin position="228"/>
        <end position="250"/>
    </location>
</feature>
<dbReference type="AlphaFoldDB" id="A0A5D5AI58"/>
<evidence type="ECO:0000256" key="4">
    <source>
        <dbReference type="ARBA" id="ARBA00022989"/>
    </source>
</evidence>
<proteinExistence type="inferred from homology"/>
<keyword evidence="9" id="KW-1185">Reference proteome</keyword>
<evidence type="ECO:0000313" key="8">
    <source>
        <dbReference type="EMBL" id="TYT60507.1"/>
    </source>
</evidence>
<comment type="similarity">
    <text evidence="2">Belongs to the autoinducer-2 exporter (AI-2E) (TC 2.A.86) family.</text>
</comment>
<evidence type="ECO:0000256" key="6">
    <source>
        <dbReference type="SAM" id="MobiDB-lite"/>
    </source>
</evidence>
<dbReference type="GO" id="GO:0016020">
    <property type="term" value="C:membrane"/>
    <property type="evidence" value="ECO:0007669"/>
    <property type="project" value="UniProtKB-SubCell"/>
</dbReference>
<dbReference type="Proteomes" id="UP000324104">
    <property type="component" value="Unassembled WGS sequence"/>
</dbReference>
<evidence type="ECO:0000256" key="1">
    <source>
        <dbReference type="ARBA" id="ARBA00004141"/>
    </source>
</evidence>
<name>A0A5D5AI58_9EURY</name>
<dbReference type="RefSeq" id="WP_149082969.1">
    <property type="nucleotide sequence ID" value="NZ_VTAW01000039.1"/>
</dbReference>
<feature type="transmembrane region" description="Helical" evidence="7">
    <location>
        <begin position="295"/>
        <end position="328"/>
    </location>
</feature>
<gene>
    <name evidence="8" type="ORF">FYC77_18440</name>
</gene>
<dbReference type="PANTHER" id="PTHR21716">
    <property type="entry name" value="TRANSMEMBRANE PROTEIN"/>
    <property type="match status" value="1"/>
</dbReference>
<dbReference type="PANTHER" id="PTHR21716:SF4">
    <property type="entry name" value="TRANSMEMBRANE PROTEIN 245"/>
    <property type="match status" value="1"/>
</dbReference>
<sequence>MNREQLFLYVLLAIVTFSVFVVIRPFLEYVLLALLLAYVLFPLHVRLLESMSGRLASTRVAEMASALTLILASFVVLVLPILYILTAFLEDLRSISRGETDLQTALIERELAEVAGVDVDIQETAGQLTELLFSVFFQDVSHLIELTLHVSLGVALVLFLVFYLLLDGPALVAWLADASPLSPAVSSTLIDQIDRTTWGAVVGHAFAAVLQALIAGIGLYLAGISNVVFWTIVMMVLAFLPLIGVFMIWAPAAGYLFLIDETGAAIFLAVYGLTVVSFIDYYVRPIVIDKRARLNPAVILVGVFGGVYTLGFVGLFVGPILIGILVAIVETFRQEYRSSESAETKTSDDRVDTPTSSGISRLPRETQK</sequence>
<comment type="caution">
    <text evidence="8">The sequence shown here is derived from an EMBL/GenBank/DDBJ whole genome shotgun (WGS) entry which is preliminary data.</text>
</comment>
<accession>A0A5D5AI58</accession>
<reference evidence="8 9" key="1">
    <citation type="submission" date="2019-08" db="EMBL/GenBank/DDBJ databases">
        <title>Archaea genome.</title>
        <authorList>
            <person name="Kajale S."/>
            <person name="Shouche Y."/>
            <person name="Deshpande N."/>
            <person name="Sharma A."/>
        </authorList>
    </citation>
    <scope>NUCLEOTIDE SEQUENCE [LARGE SCALE GENOMIC DNA]</scope>
    <source>
        <strain evidence="8 9">ESP3B_9</strain>
    </source>
</reference>
<feature type="transmembrane region" description="Helical" evidence="7">
    <location>
        <begin position="146"/>
        <end position="166"/>
    </location>
</feature>
<keyword evidence="5 7" id="KW-0472">Membrane</keyword>
<feature type="region of interest" description="Disordered" evidence="6">
    <location>
        <begin position="338"/>
        <end position="368"/>
    </location>
</feature>
<dbReference type="InterPro" id="IPR002549">
    <property type="entry name" value="AI-2E-like"/>
</dbReference>
<evidence type="ECO:0000256" key="7">
    <source>
        <dbReference type="SAM" id="Phobius"/>
    </source>
</evidence>
<protein>
    <submittedName>
        <fullName evidence="8">AI-2E family transporter</fullName>
    </submittedName>
</protein>
<feature type="transmembrane region" description="Helical" evidence="7">
    <location>
        <begin position="30"/>
        <end position="47"/>
    </location>
</feature>
<evidence type="ECO:0000256" key="2">
    <source>
        <dbReference type="ARBA" id="ARBA00009773"/>
    </source>
</evidence>
<dbReference type="EMBL" id="VTAW01000039">
    <property type="protein sequence ID" value="TYT60507.1"/>
    <property type="molecule type" value="Genomic_DNA"/>
</dbReference>
<organism evidence="8 9">
    <name type="scientific">Natrialba swarupiae</name>
    <dbReference type="NCBI Taxonomy" id="2448032"/>
    <lineage>
        <taxon>Archaea</taxon>
        <taxon>Methanobacteriati</taxon>
        <taxon>Methanobacteriota</taxon>
        <taxon>Stenosarchaea group</taxon>
        <taxon>Halobacteria</taxon>
        <taxon>Halobacteriales</taxon>
        <taxon>Natrialbaceae</taxon>
        <taxon>Natrialba</taxon>
    </lineage>
</organism>
<dbReference type="Pfam" id="PF01594">
    <property type="entry name" value="AI-2E_transport"/>
    <property type="match status" value="1"/>
</dbReference>
<evidence type="ECO:0000256" key="5">
    <source>
        <dbReference type="ARBA" id="ARBA00023136"/>
    </source>
</evidence>
<keyword evidence="4 7" id="KW-1133">Transmembrane helix</keyword>
<feature type="transmembrane region" description="Helical" evidence="7">
    <location>
        <begin position="6"/>
        <end position="23"/>
    </location>
</feature>
<evidence type="ECO:0000313" key="9">
    <source>
        <dbReference type="Proteomes" id="UP000324104"/>
    </source>
</evidence>
<comment type="subcellular location">
    <subcellularLocation>
        <location evidence="1">Membrane</location>
        <topology evidence="1">Multi-pass membrane protein</topology>
    </subcellularLocation>
</comment>
<feature type="transmembrane region" description="Helical" evidence="7">
    <location>
        <begin position="262"/>
        <end position="283"/>
    </location>
</feature>
<feature type="transmembrane region" description="Helical" evidence="7">
    <location>
        <begin position="67"/>
        <end position="89"/>
    </location>
</feature>
<feature type="transmembrane region" description="Helical" evidence="7">
    <location>
        <begin position="198"/>
        <end position="221"/>
    </location>
</feature>
<evidence type="ECO:0000256" key="3">
    <source>
        <dbReference type="ARBA" id="ARBA00022692"/>
    </source>
</evidence>
<keyword evidence="3 7" id="KW-0812">Transmembrane</keyword>
<feature type="compositionally biased region" description="Basic and acidic residues" evidence="6">
    <location>
        <begin position="338"/>
        <end position="352"/>
    </location>
</feature>